<organism evidence="5">
    <name type="scientific">Culex tarsalis</name>
    <name type="common">Encephalitis mosquito</name>
    <dbReference type="NCBI Taxonomy" id="7177"/>
    <lineage>
        <taxon>Eukaryota</taxon>
        <taxon>Metazoa</taxon>
        <taxon>Ecdysozoa</taxon>
        <taxon>Arthropoda</taxon>
        <taxon>Hexapoda</taxon>
        <taxon>Insecta</taxon>
        <taxon>Pterygota</taxon>
        <taxon>Neoptera</taxon>
        <taxon>Endopterygota</taxon>
        <taxon>Diptera</taxon>
        <taxon>Nematocera</taxon>
        <taxon>Culicoidea</taxon>
        <taxon>Culicidae</taxon>
        <taxon>Culicinae</taxon>
        <taxon>Culicini</taxon>
        <taxon>Culex</taxon>
        <taxon>Culex</taxon>
    </lineage>
</organism>
<dbReference type="PROSITE" id="PS00798">
    <property type="entry name" value="ALDOKETO_REDUCTASE_1"/>
    <property type="match status" value="1"/>
</dbReference>
<protein>
    <submittedName>
        <fullName evidence="5">Putative aldo/keto reductase family</fullName>
    </submittedName>
</protein>
<dbReference type="Pfam" id="PF00248">
    <property type="entry name" value="Aldo_ket_red"/>
    <property type="match status" value="1"/>
</dbReference>
<feature type="site" description="Lowers pKa of active site Tyr" evidence="3">
    <location>
        <position position="81"/>
    </location>
</feature>
<dbReference type="InterPro" id="IPR023210">
    <property type="entry name" value="NADP_OxRdtase_dom"/>
</dbReference>
<feature type="binding site" evidence="2">
    <location>
        <position position="114"/>
    </location>
    <ligand>
        <name>substrate</name>
    </ligand>
</feature>
<sequence length="346" mass="38865">MWSMVPRVTFANGCQIPQIGLGTYLTRGEEGIRAIKQAIDIGYRHIDTAYRYGNEREVGQAVRDKIAEGFIAREDLFITTKLWNSFHSPRHVAEAFGRSLANLKLEYVDLYLMHMPMALAFRGFGEADLIPYDTQGKVACSEVNFCDTWRAMEQLVRTGQVRSIGVSNFNRTQLRRLLAEATIRPVTNQVECNPGFNQKPLIEFCRAEDITVTAFSPMGRANRSDSSCGVTANVLTDARVARIGAKYGKSNAQIVLRYLIDIGTIPIPKPCNRAETLENIDIFDFQLTADEIGLMDGFANGKRAVPLKYYSHHRDYPFGNEDNEDVGDEVDAENHFSSKSANYLKV</sequence>
<evidence type="ECO:0000313" key="5">
    <source>
        <dbReference type="EMBL" id="JAV32008.1"/>
    </source>
</evidence>
<evidence type="ECO:0000256" key="3">
    <source>
        <dbReference type="PIRSR" id="PIRSR000097-3"/>
    </source>
</evidence>
<evidence type="ECO:0000256" key="2">
    <source>
        <dbReference type="PIRSR" id="PIRSR000097-2"/>
    </source>
</evidence>
<dbReference type="SUPFAM" id="SSF51430">
    <property type="entry name" value="NAD(P)-linked oxidoreductase"/>
    <property type="match status" value="1"/>
</dbReference>
<evidence type="ECO:0000259" key="4">
    <source>
        <dbReference type="Pfam" id="PF00248"/>
    </source>
</evidence>
<dbReference type="Gene3D" id="3.20.20.100">
    <property type="entry name" value="NADP-dependent oxidoreductase domain"/>
    <property type="match status" value="1"/>
</dbReference>
<dbReference type="InterPro" id="IPR018170">
    <property type="entry name" value="Aldo/ket_reductase_CS"/>
</dbReference>
<dbReference type="InterPro" id="IPR020471">
    <property type="entry name" value="AKR"/>
</dbReference>
<dbReference type="GO" id="GO:0016491">
    <property type="term" value="F:oxidoreductase activity"/>
    <property type="evidence" value="ECO:0007669"/>
    <property type="project" value="InterPro"/>
</dbReference>
<evidence type="ECO:0000256" key="1">
    <source>
        <dbReference type="PIRSR" id="PIRSR000097-1"/>
    </source>
</evidence>
<accession>A0A1Q3FWT7</accession>
<dbReference type="PIRSF" id="PIRSF000097">
    <property type="entry name" value="AKR"/>
    <property type="match status" value="1"/>
</dbReference>
<feature type="domain" description="NADP-dependent oxidoreductase" evidence="4">
    <location>
        <begin position="19"/>
        <end position="298"/>
    </location>
</feature>
<dbReference type="PANTHER" id="PTHR11732">
    <property type="entry name" value="ALDO/KETO REDUCTASE"/>
    <property type="match status" value="1"/>
</dbReference>
<dbReference type="EMBL" id="GFDL01003037">
    <property type="protein sequence ID" value="JAV32008.1"/>
    <property type="molecule type" value="Transcribed_RNA"/>
</dbReference>
<dbReference type="InterPro" id="IPR036812">
    <property type="entry name" value="NAD(P)_OxRdtase_dom_sf"/>
</dbReference>
<dbReference type="PROSITE" id="PS00062">
    <property type="entry name" value="ALDOKETO_REDUCTASE_2"/>
    <property type="match status" value="1"/>
</dbReference>
<dbReference type="AlphaFoldDB" id="A0A1Q3FWT7"/>
<dbReference type="PRINTS" id="PR00069">
    <property type="entry name" value="ALDKETRDTASE"/>
</dbReference>
<reference evidence="5" key="1">
    <citation type="submission" date="2017-01" db="EMBL/GenBank/DDBJ databases">
        <title>A deep insight into the sialotranscriptome of adult male and female Cluex tarsalis mosquitoes.</title>
        <authorList>
            <person name="Ribeiro J.M."/>
            <person name="Moreira F."/>
            <person name="Bernard K.A."/>
            <person name="Calvo E."/>
        </authorList>
    </citation>
    <scope>NUCLEOTIDE SEQUENCE</scope>
    <source>
        <strain evidence="5">Kern County</strain>
        <tissue evidence="5">Salivary glands</tissue>
    </source>
</reference>
<feature type="active site" description="Proton donor" evidence="1">
    <location>
        <position position="52"/>
    </location>
</feature>
<name>A0A1Q3FWT7_CULTA</name>
<dbReference type="FunFam" id="3.20.20.100:FF:000023">
    <property type="entry name" value="aldose reductase"/>
    <property type="match status" value="1"/>
</dbReference>
<proteinExistence type="predicted"/>